<dbReference type="EMBL" id="JBHRYB010000013">
    <property type="protein sequence ID" value="MFC3681068.1"/>
    <property type="molecule type" value="Genomic_DNA"/>
</dbReference>
<proteinExistence type="predicted"/>
<protein>
    <submittedName>
        <fullName evidence="2">Uncharacterized protein</fullName>
    </submittedName>
</protein>
<evidence type="ECO:0000256" key="1">
    <source>
        <dbReference type="SAM" id="SignalP"/>
    </source>
</evidence>
<sequence length="407" mass="46512">MKRLVVFFSIALVAIASLTQLDDELTPEAKQLLLQQQNPPSSNAYYYALGFSAQAGNDPKTVGEQRFLALSQTTAEGQENSAQPPLLLPEGEPFCRFSQPQCLEYLLTHDNNGLLTQHSLLLNRFRHFLTFNEYTTQTLPDAAEEFVPYRYLNHAARLALIEAIQAYQQGAVVVAEDKLTQQFRQIRRAMALQDTVIGKMLMLSWLNDILDLHSVILAQSGRRSHRLSRLTQAEKSFSDIIAREFMLSYRLFRQLDKRPDFFDEQGELPGWLVRIVFKPNMSVNAITPGLYRLQRLSLLPPNEFAAAVRHEPPGKARSSMLRNYAGHVLVGISADFDQYLARLHDFDIKLMMFNQLYHWQQSADALTHPYFNKQQLRKTETSLCFPSVIENNRQPPCLILALKPATE</sequence>
<dbReference type="RefSeq" id="WP_376867242.1">
    <property type="nucleotide sequence ID" value="NZ_JBHRYB010000013.1"/>
</dbReference>
<keyword evidence="3" id="KW-1185">Reference proteome</keyword>
<feature type="chain" id="PRO_5047224498" evidence="1">
    <location>
        <begin position="22"/>
        <end position="407"/>
    </location>
</feature>
<reference evidence="3" key="1">
    <citation type="journal article" date="2019" name="Int. J. Syst. Evol. Microbiol.">
        <title>The Global Catalogue of Microorganisms (GCM) 10K type strain sequencing project: providing services to taxonomists for standard genome sequencing and annotation.</title>
        <authorList>
            <consortium name="The Broad Institute Genomics Platform"/>
            <consortium name="The Broad Institute Genome Sequencing Center for Infectious Disease"/>
            <person name="Wu L."/>
            <person name="Ma J."/>
        </authorList>
    </citation>
    <scope>NUCLEOTIDE SEQUENCE [LARGE SCALE GENOMIC DNA]</scope>
    <source>
        <strain evidence="3">KCTC 42424</strain>
    </source>
</reference>
<accession>A0ABV7VVN4</accession>
<dbReference type="Proteomes" id="UP001595722">
    <property type="component" value="Unassembled WGS sequence"/>
</dbReference>
<keyword evidence="1" id="KW-0732">Signal</keyword>
<name>A0ABV7VVN4_9GAMM</name>
<comment type="caution">
    <text evidence="2">The sequence shown here is derived from an EMBL/GenBank/DDBJ whole genome shotgun (WGS) entry which is preliminary data.</text>
</comment>
<evidence type="ECO:0000313" key="3">
    <source>
        <dbReference type="Proteomes" id="UP001595722"/>
    </source>
</evidence>
<organism evidence="2 3">
    <name type="scientific">Bacterioplanoides pacificum</name>
    <dbReference type="NCBI Taxonomy" id="1171596"/>
    <lineage>
        <taxon>Bacteria</taxon>
        <taxon>Pseudomonadati</taxon>
        <taxon>Pseudomonadota</taxon>
        <taxon>Gammaproteobacteria</taxon>
        <taxon>Oceanospirillales</taxon>
        <taxon>Oceanospirillaceae</taxon>
        <taxon>Bacterioplanoides</taxon>
    </lineage>
</organism>
<evidence type="ECO:0000313" key="2">
    <source>
        <dbReference type="EMBL" id="MFC3681068.1"/>
    </source>
</evidence>
<feature type="signal peptide" evidence="1">
    <location>
        <begin position="1"/>
        <end position="21"/>
    </location>
</feature>
<gene>
    <name evidence="2" type="ORF">ACFOMG_13255</name>
</gene>